<keyword evidence="2 4" id="KW-0863">Zinc-finger</keyword>
<evidence type="ECO:0000256" key="1">
    <source>
        <dbReference type="ARBA" id="ARBA00022723"/>
    </source>
</evidence>
<evidence type="ECO:0000256" key="2">
    <source>
        <dbReference type="ARBA" id="ARBA00022771"/>
    </source>
</evidence>
<dbReference type="Proteomes" id="UP000326939">
    <property type="component" value="Chromosome 11"/>
</dbReference>
<keyword evidence="1 4" id="KW-0479">Metal-binding</keyword>
<evidence type="ECO:0000313" key="7">
    <source>
        <dbReference type="EMBL" id="KAB5534028.1"/>
    </source>
</evidence>
<name>A0A5N5KV59_9ROSI</name>
<feature type="region of interest" description="Disordered" evidence="5">
    <location>
        <begin position="448"/>
        <end position="475"/>
    </location>
</feature>
<dbReference type="Pfam" id="PF00642">
    <property type="entry name" value="zf-CCCH"/>
    <property type="match status" value="1"/>
</dbReference>
<proteinExistence type="predicted"/>
<dbReference type="PANTHER" id="PTHR36886">
    <property type="entry name" value="PROTEIN FRIGIDA-ESSENTIAL 1"/>
    <property type="match status" value="1"/>
</dbReference>
<organism evidence="7 8">
    <name type="scientific">Salix brachista</name>
    <dbReference type="NCBI Taxonomy" id="2182728"/>
    <lineage>
        <taxon>Eukaryota</taxon>
        <taxon>Viridiplantae</taxon>
        <taxon>Streptophyta</taxon>
        <taxon>Embryophyta</taxon>
        <taxon>Tracheophyta</taxon>
        <taxon>Spermatophyta</taxon>
        <taxon>Magnoliopsida</taxon>
        <taxon>eudicotyledons</taxon>
        <taxon>Gunneridae</taxon>
        <taxon>Pentapetalae</taxon>
        <taxon>rosids</taxon>
        <taxon>fabids</taxon>
        <taxon>Malpighiales</taxon>
        <taxon>Salicaceae</taxon>
        <taxon>Saliceae</taxon>
        <taxon>Salix</taxon>
    </lineage>
</organism>
<evidence type="ECO:0000256" key="3">
    <source>
        <dbReference type="ARBA" id="ARBA00022833"/>
    </source>
</evidence>
<feature type="zinc finger region" description="C3H1-type" evidence="4">
    <location>
        <begin position="344"/>
        <end position="371"/>
    </location>
</feature>
<comment type="caution">
    <text evidence="7">The sequence shown here is derived from an EMBL/GenBank/DDBJ whole genome shotgun (WGS) entry which is preliminary data.</text>
</comment>
<evidence type="ECO:0000256" key="4">
    <source>
        <dbReference type="PROSITE-ProRule" id="PRU00723"/>
    </source>
</evidence>
<evidence type="ECO:0000313" key="8">
    <source>
        <dbReference type="Proteomes" id="UP000326939"/>
    </source>
</evidence>
<evidence type="ECO:0000259" key="6">
    <source>
        <dbReference type="PROSITE" id="PS50103"/>
    </source>
</evidence>
<keyword evidence="8" id="KW-1185">Reference proteome</keyword>
<dbReference type="SMART" id="SM00356">
    <property type="entry name" value="ZnF_C3H1"/>
    <property type="match status" value="1"/>
</dbReference>
<sequence>MPQISVANGTNRNQKRTKKKTEPGALSPMPASAAATGDDDEDLALPSSNPPLAQISDSDMDIDNDDDEEEEDPEEEVGGRDNDDDDDDEEIKVEEEEVDQRRNVMWLWINKPMIRVEEMLCIYLSGKVAWHGTELGLIPACIRNKMRRSGYVGWHDSRQNTVSVRQLGSHSTREMSELKEDSVNNFKWCGPLDGPLRLHKEKSCVNYADSRSPKLSKHLVFAQKNGTLECAVNKTDADAHTIKNRKGCSEACGTSKTHLGNSSEALAVETAHPFVITGIEVDVVLSKRNCLGQGANIVMGSKEEHKPVDVKSEDTKEQKASRLVASGTRARSISPSTELRDGNKRAAVICDFFSKGWCIRGSSCRFLHTTNKADNISQQSGVDEVATREDPFDEGVRNILETPKFPHFPDLVASSTGKEATFSSHFSPERLPPLEHKENQRLHQLDAKHKLSPRQREGIPHNAKQLTSSKDDPGFSSSFKDVGIENFRQHWPGTDYGSYSSLINRGSLFSFSSTFDLSLLGSQKLPDGDCASRSSSLLRSASAFSGSEPESLSLAGVPGDRLRLAEHKTKISSNDWEPSVPFRPSFFITPEMISSAGSKYDPLRDSFDLPNIGDKSFEFSFFSLGASISNTSQQPIYDSLSNQNFGTEFNGEKSAISSHDKPHGILLDKNCSTPGKDSFTTATVSGGAGTTDGENGSALKEESASGIGYDKVNRVTNKIDRDARPQIGVLRHKKDLKADSVRQNNDMEVDQKIGEDVEKESKVLRHFRAALIDFVKDMLKPTWREGHLSKDAHNTIVKKTVEKVLSTLQPHQIPATVESIKQYLSSSQPKMAKLVEGYISKHGKS</sequence>
<evidence type="ECO:0000256" key="5">
    <source>
        <dbReference type="SAM" id="MobiDB-lite"/>
    </source>
</evidence>
<keyword evidence="3 4" id="KW-0862">Zinc</keyword>
<dbReference type="PROSITE" id="PS50103">
    <property type="entry name" value="ZF_C3H1"/>
    <property type="match status" value="1"/>
</dbReference>
<dbReference type="AlphaFoldDB" id="A0A5N5KV59"/>
<feature type="compositionally biased region" description="Basic and acidic residues" evidence="5">
    <location>
        <begin position="303"/>
        <end position="320"/>
    </location>
</feature>
<feature type="region of interest" description="Disordered" evidence="5">
    <location>
        <begin position="303"/>
        <end position="322"/>
    </location>
</feature>
<feature type="compositionally biased region" description="Acidic residues" evidence="5">
    <location>
        <begin position="58"/>
        <end position="97"/>
    </location>
</feature>
<dbReference type="InterPro" id="IPR000571">
    <property type="entry name" value="Znf_CCCH"/>
</dbReference>
<gene>
    <name evidence="7" type="ORF">DKX38_017114</name>
</gene>
<feature type="domain" description="C3H1-type" evidence="6">
    <location>
        <begin position="344"/>
        <end position="371"/>
    </location>
</feature>
<feature type="compositionally biased region" description="Basic and acidic residues" evidence="5">
    <location>
        <begin position="448"/>
        <end position="459"/>
    </location>
</feature>
<dbReference type="SUPFAM" id="SSF90229">
    <property type="entry name" value="CCCH zinc finger"/>
    <property type="match status" value="1"/>
</dbReference>
<dbReference type="GO" id="GO:0008270">
    <property type="term" value="F:zinc ion binding"/>
    <property type="evidence" value="ECO:0007669"/>
    <property type="project" value="UniProtKB-KW"/>
</dbReference>
<dbReference type="InterPro" id="IPR052650">
    <property type="entry name" value="Zinc_finger_CCCH"/>
</dbReference>
<dbReference type="InterPro" id="IPR036855">
    <property type="entry name" value="Znf_CCCH_sf"/>
</dbReference>
<accession>A0A5N5KV59</accession>
<reference evidence="8" key="1">
    <citation type="journal article" date="2019" name="Gigascience">
        <title>De novo genome assembly of the endangered Acer yangbiense, a plant species with extremely small populations endemic to Yunnan Province, China.</title>
        <authorList>
            <person name="Yang J."/>
            <person name="Wariss H.M."/>
            <person name="Tao L."/>
            <person name="Zhang R."/>
            <person name="Yun Q."/>
            <person name="Hollingsworth P."/>
            <person name="Dao Z."/>
            <person name="Luo G."/>
            <person name="Guo H."/>
            <person name="Ma Y."/>
            <person name="Sun W."/>
        </authorList>
    </citation>
    <scope>NUCLEOTIDE SEQUENCE [LARGE SCALE GENOMIC DNA]</scope>
    <source>
        <strain evidence="8">cv. br00</strain>
    </source>
</reference>
<feature type="region of interest" description="Disordered" evidence="5">
    <location>
        <begin position="1"/>
        <end position="97"/>
    </location>
</feature>
<protein>
    <recommendedName>
        <fullName evidence="6">C3H1-type domain-containing protein</fullName>
    </recommendedName>
</protein>
<dbReference type="EMBL" id="VDCV01000011">
    <property type="protein sequence ID" value="KAB5534028.1"/>
    <property type="molecule type" value="Genomic_DNA"/>
</dbReference>
<dbReference type="PANTHER" id="PTHR36886:SF3">
    <property type="entry name" value="PROTEIN FRIGIDA-ESSENTIAL 1"/>
    <property type="match status" value="1"/>
</dbReference>
<dbReference type="Gene3D" id="4.10.1000.10">
    <property type="entry name" value="Zinc finger, CCCH-type"/>
    <property type="match status" value="1"/>
</dbReference>